<gene>
    <name evidence="1" type="ORF">SEMRO_115_G056760.1</name>
</gene>
<evidence type="ECO:0000313" key="2">
    <source>
        <dbReference type="Proteomes" id="UP001153069"/>
    </source>
</evidence>
<protein>
    <submittedName>
        <fullName evidence="1">Uncharacterized protein</fullName>
    </submittedName>
</protein>
<proteinExistence type="predicted"/>
<comment type="caution">
    <text evidence="1">The sequence shown here is derived from an EMBL/GenBank/DDBJ whole genome shotgun (WGS) entry which is preliminary data.</text>
</comment>
<name>A0A9N8H4I6_9STRA</name>
<organism evidence="1 2">
    <name type="scientific">Seminavis robusta</name>
    <dbReference type="NCBI Taxonomy" id="568900"/>
    <lineage>
        <taxon>Eukaryota</taxon>
        <taxon>Sar</taxon>
        <taxon>Stramenopiles</taxon>
        <taxon>Ochrophyta</taxon>
        <taxon>Bacillariophyta</taxon>
        <taxon>Bacillariophyceae</taxon>
        <taxon>Bacillariophycidae</taxon>
        <taxon>Naviculales</taxon>
        <taxon>Naviculaceae</taxon>
        <taxon>Seminavis</taxon>
    </lineage>
</organism>
<sequence length="326" mass="36235">MQSLVDNIKLHLQKCAVSYPILTFAALESFDGERTDLENVALSAIRSNDKVLTPSAVNLLQASTLKRILEGLFIAKESTNHHRAFDLIHTWAGNDQQSDQHAKAKQLLSKCVDLKQISSDILSTRVERSGLASRDQLFEAYKHKALVAMNEDSVELKWKNCDSRLFSPSLFNRIGIVDCKPMACGTYHWSLEFKEVDFVMVGIVDCSVSLDLGSDFTVQRGTWACFRQTTWLDRKRGHNDQLPTITGDAKVAMTLNLNADEAEDGSLSISVNGGPMIVVTNGLSRYRDAGARFLPAVAMWACEDKSKANRVNIVKMRTLFGTHPSP</sequence>
<evidence type="ECO:0000313" key="1">
    <source>
        <dbReference type="EMBL" id="CAB9501683.1"/>
    </source>
</evidence>
<keyword evidence="2" id="KW-1185">Reference proteome</keyword>
<dbReference type="EMBL" id="CAICTM010000114">
    <property type="protein sequence ID" value="CAB9501683.1"/>
    <property type="molecule type" value="Genomic_DNA"/>
</dbReference>
<dbReference type="Proteomes" id="UP001153069">
    <property type="component" value="Unassembled WGS sequence"/>
</dbReference>
<accession>A0A9N8H4I6</accession>
<dbReference type="AlphaFoldDB" id="A0A9N8H4I6"/>
<reference evidence="1" key="1">
    <citation type="submission" date="2020-06" db="EMBL/GenBank/DDBJ databases">
        <authorList>
            <consortium name="Plant Systems Biology data submission"/>
        </authorList>
    </citation>
    <scope>NUCLEOTIDE SEQUENCE</scope>
    <source>
        <strain evidence="1">D6</strain>
    </source>
</reference>